<accession>B8CWC9</accession>
<evidence type="ECO:0000259" key="1">
    <source>
        <dbReference type="Pfam" id="PF14403"/>
    </source>
</evidence>
<dbReference type="AlphaFoldDB" id="B8CWC9"/>
<feature type="domain" description="Circularly permuted ATP-grasp type 2" evidence="1">
    <location>
        <begin position="162"/>
        <end position="394"/>
    </location>
</feature>
<dbReference type="STRING" id="373903.Hore_08410"/>
<dbReference type="InterPro" id="IPR025841">
    <property type="entry name" value="CP_ATPgrasp_2"/>
</dbReference>
<dbReference type="KEGG" id="hor:Hore_08410"/>
<dbReference type="OrthoDB" id="9771802at2"/>
<evidence type="ECO:0000313" key="2">
    <source>
        <dbReference type="EMBL" id="ACL69598.1"/>
    </source>
</evidence>
<name>B8CWC9_HALOH</name>
<organism evidence="2 3">
    <name type="scientific">Halothermothrix orenii (strain H 168 / OCM 544 / DSM 9562)</name>
    <dbReference type="NCBI Taxonomy" id="373903"/>
    <lineage>
        <taxon>Bacteria</taxon>
        <taxon>Bacillati</taxon>
        <taxon>Bacillota</taxon>
        <taxon>Clostridia</taxon>
        <taxon>Halanaerobiales</taxon>
        <taxon>Halothermotrichaceae</taxon>
        <taxon>Halothermothrix</taxon>
    </lineage>
</organism>
<sequence>MILLQALDLFNKYKKIITSNSKEYYRDFLRAKKKVEKSTAWYHGQPVDFLYQPMFLTEDDVSRLNYLTSTLTRILNKVIFHYKNDPVFRKQFGFPPLMEEMIMIDPGYKIPFPVARFDIFYRYDGGHSKFCELNADGSSAMNEAQVIQKIIKESRGFSYFKKSYEIEDYELFYSLIDSILDNFKEYCKDTNKHPNVAIVDFEGEGTINEFLEFKKRFIKLGYKTIICDPRQLEYRDGALYFGNFKVDLIYRRATTGRLIEEADDIQPLLQAYRDRNVCIVGGLVSQVIHNKVIFSILHNKSLVDFLKDDELNFIQKHIPFTRKVNKQDNKLVKEIINNRDKYVLKPFDLAASRGVYVGRDFSREEWEELVNNIEDDYLVQEFIDIPRIEMLTIDKDNIYFENYGYLIGCFLYNQNLSGFYTRAGRKNIIGSIVESFTVPNFVVR</sequence>
<dbReference type="SUPFAM" id="SSF56059">
    <property type="entry name" value="Glutathione synthetase ATP-binding domain-like"/>
    <property type="match status" value="1"/>
</dbReference>
<proteinExistence type="predicted"/>
<keyword evidence="3" id="KW-1185">Reference proteome</keyword>
<protein>
    <recommendedName>
        <fullName evidence="1">Circularly permuted ATP-grasp type 2 domain-containing protein</fullName>
    </recommendedName>
</protein>
<reference evidence="2 3" key="1">
    <citation type="journal article" date="2009" name="PLoS ONE">
        <title>Genome analysis of the anaerobic thermohalophilic bacterium Halothermothrix orenii.</title>
        <authorList>
            <person name="Mavromatis K."/>
            <person name="Ivanova N."/>
            <person name="Anderson I."/>
            <person name="Lykidis A."/>
            <person name="Hooper S.D."/>
            <person name="Sun H."/>
            <person name="Kunin V."/>
            <person name="Lapidus A."/>
            <person name="Hugenholtz P."/>
            <person name="Patel B."/>
            <person name="Kyrpides N.C."/>
        </authorList>
    </citation>
    <scope>NUCLEOTIDE SEQUENCE [LARGE SCALE GENOMIC DNA]</scope>
    <source>
        <strain evidence="3">H 168 / OCM 544 / DSM 9562</strain>
    </source>
</reference>
<dbReference type="EMBL" id="CP001098">
    <property type="protein sequence ID" value="ACL69598.1"/>
    <property type="molecule type" value="Genomic_DNA"/>
</dbReference>
<dbReference type="Gene3D" id="3.30.1490.270">
    <property type="match status" value="1"/>
</dbReference>
<dbReference type="HOGENOM" id="CLU_045981_1_0_9"/>
<dbReference type="eggNOG" id="COG0754">
    <property type="taxonomic scope" value="Bacteria"/>
</dbReference>
<evidence type="ECO:0000313" key="3">
    <source>
        <dbReference type="Proteomes" id="UP000000719"/>
    </source>
</evidence>
<dbReference type="Proteomes" id="UP000000719">
    <property type="component" value="Chromosome"/>
</dbReference>
<dbReference type="Pfam" id="PF14403">
    <property type="entry name" value="CP_ATPgrasp_2"/>
    <property type="match status" value="1"/>
</dbReference>
<gene>
    <name evidence="2" type="ordered locus">Hore_08410</name>
</gene>